<organism evidence="10 12">
    <name type="scientific">Paracoccus saliphilus</name>
    <dbReference type="NCBI Taxonomy" id="405559"/>
    <lineage>
        <taxon>Bacteria</taxon>
        <taxon>Pseudomonadati</taxon>
        <taxon>Pseudomonadota</taxon>
        <taxon>Alphaproteobacteria</taxon>
        <taxon>Rhodobacterales</taxon>
        <taxon>Paracoccaceae</taxon>
        <taxon>Paracoccus</taxon>
    </lineage>
</organism>
<evidence type="ECO:0000313" key="10">
    <source>
        <dbReference type="EMBL" id="SIS69871.1"/>
    </source>
</evidence>
<evidence type="ECO:0000256" key="4">
    <source>
        <dbReference type="ARBA" id="ARBA00022475"/>
    </source>
</evidence>
<evidence type="ECO:0000256" key="3">
    <source>
        <dbReference type="ARBA" id="ARBA00022448"/>
    </source>
</evidence>
<dbReference type="SUPFAM" id="SSF161098">
    <property type="entry name" value="MetI-like"/>
    <property type="match status" value="1"/>
</dbReference>
<dbReference type="GO" id="GO:0055085">
    <property type="term" value="P:transmembrane transport"/>
    <property type="evidence" value="ECO:0007669"/>
    <property type="project" value="InterPro"/>
</dbReference>
<dbReference type="Proteomes" id="UP000186216">
    <property type="component" value="Unassembled WGS sequence"/>
</dbReference>
<feature type="transmembrane region" description="Helical" evidence="8">
    <location>
        <begin position="233"/>
        <end position="256"/>
    </location>
</feature>
<keyword evidence="4" id="KW-1003">Cell membrane</keyword>
<feature type="transmembrane region" description="Helical" evidence="8">
    <location>
        <begin position="284"/>
        <end position="309"/>
    </location>
</feature>
<keyword evidence="13" id="KW-1185">Reference proteome</keyword>
<dbReference type="EMBL" id="FTOU01000003">
    <property type="protein sequence ID" value="SIS69871.1"/>
    <property type="molecule type" value="Genomic_DNA"/>
</dbReference>
<dbReference type="Proteomes" id="UP001215549">
    <property type="component" value="Chromosome"/>
</dbReference>
<dbReference type="AlphaFoldDB" id="A0AA46A4U7"/>
<evidence type="ECO:0000256" key="1">
    <source>
        <dbReference type="ARBA" id="ARBA00004651"/>
    </source>
</evidence>
<keyword evidence="7 8" id="KW-0472">Membrane</keyword>
<dbReference type="CDD" id="cd06261">
    <property type="entry name" value="TM_PBP2"/>
    <property type="match status" value="1"/>
</dbReference>
<feature type="transmembrane region" description="Helical" evidence="8">
    <location>
        <begin position="381"/>
        <end position="405"/>
    </location>
</feature>
<evidence type="ECO:0000259" key="9">
    <source>
        <dbReference type="PROSITE" id="PS50928"/>
    </source>
</evidence>
<protein>
    <submittedName>
        <fullName evidence="11">ABC transporter permease</fullName>
    </submittedName>
    <submittedName>
        <fullName evidence="10">Spermidine/putrescine transport system permease protein</fullName>
    </submittedName>
</protein>
<feature type="transmembrane region" description="Helical" evidence="8">
    <location>
        <begin position="197"/>
        <end position="221"/>
    </location>
</feature>
<evidence type="ECO:0000313" key="13">
    <source>
        <dbReference type="Proteomes" id="UP001215549"/>
    </source>
</evidence>
<evidence type="ECO:0000256" key="8">
    <source>
        <dbReference type="RuleBase" id="RU363032"/>
    </source>
</evidence>
<name>A0AA46A4U7_9RHOB</name>
<evidence type="ECO:0000313" key="11">
    <source>
        <dbReference type="EMBL" id="WCR01408.1"/>
    </source>
</evidence>
<keyword evidence="6 8" id="KW-1133">Transmembrane helix</keyword>
<dbReference type="Gene3D" id="1.10.3720.10">
    <property type="entry name" value="MetI-like"/>
    <property type="match status" value="1"/>
</dbReference>
<dbReference type="PROSITE" id="PS50928">
    <property type="entry name" value="ABC_TM1"/>
    <property type="match status" value="1"/>
</dbReference>
<reference evidence="10 12" key="1">
    <citation type="submission" date="2017-01" db="EMBL/GenBank/DDBJ databases">
        <authorList>
            <person name="Varghese N."/>
            <person name="Submissions S."/>
        </authorList>
    </citation>
    <scope>NUCLEOTIDE SEQUENCE [LARGE SCALE GENOMIC DNA]</scope>
    <source>
        <strain evidence="10 12">DSM 18447</strain>
    </source>
</reference>
<evidence type="ECO:0000256" key="6">
    <source>
        <dbReference type="ARBA" id="ARBA00022989"/>
    </source>
</evidence>
<evidence type="ECO:0000313" key="12">
    <source>
        <dbReference type="Proteomes" id="UP000186216"/>
    </source>
</evidence>
<accession>A0AA46A4U7</accession>
<dbReference type="PANTHER" id="PTHR42929">
    <property type="entry name" value="INNER MEMBRANE ABC TRANSPORTER PERMEASE PROTEIN YDCU-RELATED-RELATED"/>
    <property type="match status" value="1"/>
</dbReference>
<gene>
    <name evidence="11" type="ORF">JHX88_10625</name>
    <name evidence="10" type="ORF">SAMN05421772_10375</name>
</gene>
<sequence length="416" mass="44847">MTLTVLPESPMPQAKKAESNRRMAMIRRKLGAVLPAVPLIVFLAMFLVVPLAIIIKTAIQDREIVAALPATVEHLATSGSDDQAFALLVDDLIIAKKSGLLRPLARRMEYGVEGGSTAVMDVARIAGDDLIAKQPGQIRQAVIESNSAWGESGVWNAINAGSRSYSLFYLKWALGLDVKHRADGQFTSEISYNFPAIYLRTIVISVAVTALTVLIGYPMAYVVSTSSGFVGKILIFLVLLPFWTSLLVRTMSWIVVLQRNGVMNDLLMTSGLISEPAPLLYTRFATVLAMVQIQLPFTVLPMISVMRVIPPSHVRAARSMGASPLAAHFSVFMPQAVPGIAAGALLTFVLCLGFYLTPALVGGPGDQMVSFFIARFTNEQLNWGLASALSLVLIGGATVIALPLSRYISTHSSGRF</sequence>
<comment type="similarity">
    <text evidence="2">Belongs to the binding-protein-dependent transport system permease family. CysTW subfamily.</text>
</comment>
<keyword evidence="5 8" id="KW-0812">Transmembrane</keyword>
<dbReference type="PANTHER" id="PTHR42929:SF5">
    <property type="entry name" value="ABC TRANSPORTER PERMEASE PROTEIN"/>
    <property type="match status" value="1"/>
</dbReference>
<feature type="domain" description="ABC transmembrane type-1" evidence="9">
    <location>
        <begin position="198"/>
        <end position="404"/>
    </location>
</feature>
<reference evidence="11 13" key="2">
    <citation type="submission" date="2021-01" db="EMBL/GenBank/DDBJ databases">
        <title>Biogeographic distribution of Paracoccus.</title>
        <authorList>
            <person name="Hollensteiner J."/>
            <person name="Leineberger J."/>
            <person name="Brinkhoff T."/>
            <person name="Daniel R."/>
        </authorList>
    </citation>
    <scope>NUCLEOTIDE SEQUENCE [LARGE SCALE GENOMIC DNA]</scope>
    <source>
        <strain evidence="11 13">DSM 18447</strain>
    </source>
</reference>
<keyword evidence="3 8" id="KW-0813">Transport</keyword>
<dbReference type="InterPro" id="IPR000515">
    <property type="entry name" value="MetI-like"/>
</dbReference>
<comment type="subcellular location">
    <subcellularLocation>
        <location evidence="1 8">Cell membrane</location>
        <topology evidence="1 8">Multi-pass membrane protein</topology>
    </subcellularLocation>
</comment>
<proteinExistence type="inferred from homology"/>
<dbReference type="GO" id="GO:0005886">
    <property type="term" value="C:plasma membrane"/>
    <property type="evidence" value="ECO:0007669"/>
    <property type="project" value="UniProtKB-SubCell"/>
</dbReference>
<feature type="transmembrane region" description="Helical" evidence="8">
    <location>
        <begin position="340"/>
        <end position="361"/>
    </location>
</feature>
<dbReference type="InterPro" id="IPR035906">
    <property type="entry name" value="MetI-like_sf"/>
</dbReference>
<evidence type="ECO:0000256" key="5">
    <source>
        <dbReference type="ARBA" id="ARBA00022692"/>
    </source>
</evidence>
<dbReference type="EMBL" id="CP067140">
    <property type="protein sequence ID" value="WCR01408.1"/>
    <property type="molecule type" value="Genomic_DNA"/>
</dbReference>
<dbReference type="RefSeq" id="WP_176011410.1">
    <property type="nucleotide sequence ID" value="NZ_CP067140.1"/>
</dbReference>
<evidence type="ECO:0000256" key="2">
    <source>
        <dbReference type="ARBA" id="ARBA00007069"/>
    </source>
</evidence>
<feature type="transmembrane region" description="Helical" evidence="8">
    <location>
        <begin position="30"/>
        <end position="55"/>
    </location>
</feature>
<evidence type="ECO:0000256" key="7">
    <source>
        <dbReference type="ARBA" id="ARBA00023136"/>
    </source>
</evidence>
<dbReference type="Pfam" id="PF00528">
    <property type="entry name" value="BPD_transp_1"/>
    <property type="match status" value="1"/>
</dbReference>